<reference evidence="4" key="1">
    <citation type="submission" date="2012-05" db="EMBL/GenBank/DDBJ databases">
        <authorList>
            <person name="Krishnakumar V."/>
            <person name="Cheung F."/>
            <person name="Xiao Y."/>
            <person name="Chan A."/>
            <person name="Moskal W.A."/>
            <person name="Town C.D."/>
        </authorList>
    </citation>
    <scope>NUCLEOTIDE SEQUENCE</scope>
</reference>
<organism evidence="4">
    <name type="scientific">Lotus japonicus</name>
    <name type="common">Lotus corniculatus var. japonicus</name>
    <dbReference type="NCBI Taxonomy" id="34305"/>
    <lineage>
        <taxon>Eukaryota</taxon>
        <taxon>Viridiplantae</taxon>
        <taxon>Streptophyta</taxon>
        <taxon>Embryophyta</taxon>
        <taxon>Tracheophyta</taxon>
        <taxon>Spermatophyta</taxon>
        <taxon>Magnoliopsida</taxon>
        <taxon>eudicotyledons</taxon>
        <taxon>Gunneridae</taxon>
        <taxon>Pentapetalae</taxon>
        <taxon>rosids</taxon>
        <taxon>fabids</taxon>
        <taxon>Fabales</taxon>
        <taxon>Fabaceae</taxon>
        <taxon>Papilionoideae</taxon>
        <taxon>50 kb inversion clade</taxon>
        <taxon>NPAAA clade</taxon>
        <taxon>Hologalegina</taxon>
        <taxon>robinioid clade</taxon>
        <taxon>Loteae</taxon>
        <taxon>Lotus</taxon>
    </lineage>
</organism>
<dbReference type="Pfam" id="PF20160">
    <property type="entry name" value="C-JID"/>
    <property type="match status" value="1"/>
</dbReference>
<accession>I3SF05</accession>
<dbReference type="EMBL" id="BT139052">
    <property type="protein sequence ID" value="AFK38847.1"/>
    <property type="molecule type" value="mRNA"/>
</dbReference>
<name>I3SF05_LOTJA</name>
<dbReference type="AlphaFoldDB" id="I3SF05"/>
<evidence type="ECO:0000256" key="2">
    <source>
        <dbReference type="ARBA" id="ARBA00022737"/>
    </source>
</evidence>
<protein>
    <recommendedName>
        <fullName evidence="3">C-JID domain-containing protein</fullName>
    </recommendedName>
</protein>
<dbReference type="InterPro" id="IPR045344">
    <property type="entry name" value="C-JID"/>
</dbReference>
<keyword evidence="2" id="KW-0677">Repeat</keyword>
<proteinExistence type="evidence at transcript level"/>
<evidence type="ECO:0000256" key="1">
    <source>
        <dbReference type="ARBA" id="ARBA00022614"/>
    </source>
</evidence>
<keyword evidence="1" id="KW-0433">Leucine-rich repeat</keyword>
<sequence>MAIGLNAQINVMKFAQQHLSALKLDFVENYDDYSRNYDSYQAVHAFPGSRVPEWLEYKTMGDSVIIDLSCPPTSPLFGFIFCFVNDKWPKYDEWLKYDEFPNYYKKFKLKFTISAGEDDAGEDKKDSIEVNMYLNSMYTRGDHVCVMYDQRCSRYLSRRSQNLSRFQIKVTPWWLPDFLNEESEERMELKGFGVSLISTFKYDSFVRQMKLRDSGGRNRIF</sequence>
<feature type="domain" description="C-JID" evidence="3">
    <location>
        <begin position="46"/>
        <end position="123"/>
    </location>
</feature>
<evidence type="ECO:0000259" key="3">
    <source>
        <dbReference type="Pfam" id="PF20160"/>
    </source>
</evidence>
<evidence type="ECO:0000313" key="4">
    <source>
        <dbReference type="EMBL" id="AFK38847.1"/>
    </source>
</evidence>